<proteinExistence type="predicted"/>
<sequence>MGVRCRRNWSNKCNPNETKENSVLESNQNLNPILEILKKRIKPVEIVENLEYKVDLIITAITIDNEEIIIVGRNENEKRIMEVEGNRND</sequence>
<accession>A0A5N5I8R5</accession>
<reference evidence="2" key="2">
    <citation type="submission" date="2019-10" db="EMBL/GenBank/DDBJ databases">
        <title>A de novo genome assembly of a pear dwarfing rootstock.</title>
        <authorList>
            <person name="Wang F."/>
            <person name="Wang J."/>
            <person name="Li S."/>
            <person name="Zhang Y."/>
            <person name="Fang M."/>
            <person name="Ma L."/>
            <person name="Zhao Y."/>
            <person name="Jiang S."/>
        </authorList>
    </citation>
    <scope>NUCLEOTIDE SEQUENCE [LARGE SCALE GENOMIC DNA]</scope>
</reference>
<reference evidence="1 2" key="1">
    <citation type="submission" date="2019-09" db="EMBL/GenBank/DDBJ databases">
        <authorList>
            <person name="Ou C."/>
        </authorList>
    </citation>
    <scope>NUCLEOTIDE SEQUENCE [LARGE SCALE GENOMIC DNA]</scope>
    <source>
        <strain evidence="1">S2</strain>
        <tissue evidence="1">Leaf</tissue>
    </source>
</reference>
<keyword evidence="2" id="KW-1185">Reference proteome</keyword>
<comment type="caution">
    <text evidence="1">The sequence shown here is derived from an EMBL/GenBank/DDBJ whole genome shotgun (WGS) entry which is preliminary data.</text>
</comment>
<organism evidence="1 2">
    <name type="scientific">Pyrus ussuriensis x Pyrus communis</name>
    <dbReference type="NCBI Taxonomy" id="2448454"/>
    <lineage>
        <taxon>Eukaryota</taxon>
        <taxon>Viridiplantae</taxon>
        <taxon>Streptophyta</taxon>
        <taxon>Embryophyta</taxon>
        <taxon>Tracheophyta</taxon>
        <taxon>Spermatophyta</taxon>
        <taxon>Magnoliopsida</taxon>
        <taxon>eudicotyledons</taxon>
        <taxon>Gunneridae</taxon>
        <taxon>Pentapetalae</taxon>
        <taxon>rosids</taxon>
        <taxon>fabids</taxon>
        <taxon>Rosales</taxon>
        <taxon>Rosaceae</taxon>
        <taxon>Amygdaloideae</taxon>
        <taxon>Maleae</taxon>
        <taxon>Pyrus</taxon>
    </lineage>
</organism>
<name>A0A5N5I8R5_9ROSA</name>
<evidence type="ECO:0000313" key="1">
    <source>
        <dbReference type="EMBL" id="KAB2636139.1"/>
    </source>
</evidence>
<reference evidence="1 2" key="3">
    <citation type="submission" date="2019-11" db="EMBL/GenBank/DDBJ databases">
        <title>A de novo genome assembly of a pear dwarfing rootstock.</title>
        <authorList>
            <person name="Wang F."/>
            <person name="Wang J."/>
            <person name="Li S."/>
            <person name="Zhang Y."/>
            <person name="Fang M."/>
            <person name="Ma L."/>
            <person name="Zhao Y."/>
            <person name="Jiang S."/>
        </authorList>
    </citation>
    <scope>NUCLEOTIDE SEQUENCE [LARGE SCALE GENOMIC DNA]</scope>
    <source>
        <strain evidence="1">S2</strain>
        <tissue evidence="1">Leaf</tissue>
    </source>
</reference>
<dbReference type="Proteomes" id="UP000327157">
    <property type="component" value="Chromosome 5"/>
</dbReference>
<dbReference type="EMBL" id="SMOL01000004">
    <property type="protein sequence ID" value="KAB2636139.1"/>
    <property type="molecule type" value="Genomic_DNA"/>
</dbReference>
<protein>
    <submittedName>
        <fullName evidence="1">Uncharacterized protein</fullName>
    </submittedName>
</protein>
<dbReference type="AlphaFoldDB" id="A0A5N5I8R5"/>
<gene>
    <name evidence="1" type="ORF">D8674_026673</name>
</gene>
<evidence type="ECO:0000313" key="2">
    <source>
        <dbReference type="Proteomes" id="UP000327157"/>
    </source>
</evidence>